<dbReference type="EMBL" id="CAAALY010105128">
    <property type="protein sequence ID" value="VEL29665.1"/>
    <property type="molecule type" value="Genomic_DNA"/>
</dbReference>
<protein>
    <submittedName>
        <fullName evidence="1">Uncharacterized protein</fullName>
    </submittedName>
</protein>
<evidence type="ECO:0000313" key="2">
    <source>
        <dbReference type="Proteomes" id="UP000784294"/>
    </source>
</evidence>
<dbReference type="Proteomes" id="UP000784294">
    <property type="component" value="Unassembled WGS sequence"/>
</dbReference>
<name>A0A448X731_9PLAT</name>
<sequence length="55" mass="6655">MERLSYPSHKWSPLLVALVVFKFSKLFNRLQFRHLLLSTQRQVLVLQMPRLQFRG</sequence>
<proteinExistence type="predicted"/>
<comment type="caution">
    <text evidence="1">The sequence shown here is derived from an EMBL/GenBank/DDBJ whole genome shotgun (WGS) entry which is preliminary data.</text>
</comment>
<evidence type="ECO:0000313" key="1">
    <source>
        <dbReference type="EMBL" id="VEL29665.1"/>
    </source>
</evidence>
<organism evidence="1 2">
    <name type="scientific">Protopolystoma xenopodis</name>
    <dbReference type="NCBI Taxonomy" id="117903"/>
    <lineage>
        <taxon>Eukaryota</taxon>
        <taxon>Metazoa</taxon>
        <taxon>Spiralia</taxon>
        <taxon>Lophotrochozoa</taxon>
        <taxon>Platyhelminthes</taxon>
        <taxon>Monogenea</taxon>
        <taxon>Polyopisthocotylea</taxon>
        <taxon>Polystomatidea</taxon>
        <taxon>Polystomatidae</taxon>
        <taxon>Protopolystoma</taxon>
    </lineage>
</organism>
<dbReference type="AlphaFoldDB" id="A0A448X731"/>
<accession>A0A448X731</accession>
<reference evidence="1" key="1">
    <citation type="submission" date="2018-11" db="EMBL/GenBank/DDBJ databases">
        <authorList>
            <consortium name="Pathogen Informatics"/>
        </authorList>
    </citation>
    <scope>NUCLEOTIDE SEQUENCE</scope>
</reference>
<gene>
    <name evidence="1" type="ORF">PXEA_LOCUS23105</name>
</gene>
<keyword evidence="2" id="KW-1185">Reference proteome</keyword>